<dbReference type="EMBL" id="KN829081">
    <property type="protein sequence ID" value="KIK74197.1"/>
    <property type="molecule type" value="Genomic_DNA"/>
</dbReference>
<keyword evidence="3" id="KW-1185">Reference proteome</keyword>
<name>A0A0D0BRU1_9AGAM</name>
<dbReference type="OrthoDB" id="10585241at2759"/>
<sequence length="131" mass="14690">MAHPRSKQLTRARNGSSTPEMAHRLPAHFHPSVHFQPQSRAFNPSRMFSAILARFQHPLARGPSQQAAEPQPIQSRQFWKSPVRIPVTEVAAAQARNPVAVGRSERRKKDKSHKDQESQAPTGTDPLSIVY</sequence>
<gene>
    <name evidence="2" type="ORF">PAXRUDRAFT_20119</name>
</gene>
<protein>
    <submittedName>
        <fullName evidence="2">Uncharacterized protein</fullName>
    </submittedName>
</protein>
<feature type="region of interest" description="Disordered" evidence="1">
    <location>
        <begin position="1"/>
        <end position="29"/>
    </location>
</feature>
<dbReference type="HOGENOM" id="CLU_1928292_0_0_1"/>
<dbReference type="AlphaFoldDB" id="A0A0D0BRU1"/>
<dbReference type="Proteomes" id="UP000054538">
    <property type="component" value="Unassembled WGS sequence"/>
</dbReference>
<accession>A0A0D0BRU1</accession>
<organism evidence="2 3">
    <name type="scientific">Paxillus rubicundulus Ve08.2h10</name>
    <dbReference type="NCBI Taxonomy" id="930991"/>
    <lineage>
        <taxon>Eukaryota</taxon>
        <taxon>Fungi</taxon>
        <taxon>Dikarya</taxon>
        <taxon>Basidiomycota</taxon>
        <taxon>Agaricomycotina</taxon>
        <taxon>Agaricomycetes</taxon>
        <taxon>Agaricomycetidae</taxon>
        <taxon>Boletales</taxon>
        <taxon>Paxilineae</taxon>
        <taxon>Paxillaceae</taxon>
        <taxon>Paxillus</taxon>
    </lineage>
</organism>
<evidence type="ECO:0000313" key="3">
    <source>
        <dbReference type="Proteomes" id="UP000054538"/>
    </source>
</evidence>
<feature type="compositionally biased region" description="Basic residues" evidence="1">
    <location>
        <begin position="1"/>
        <end position="10"/>
    </location>
</feature>
<dbReference type="InParanoid" id="A0A0D0BRU1"/>
<proteinExistence type="predicted"/>
<feature type="region of interest" description="Disordered" evidence="1">
    <location>
        <begin position="91"/>
        <end position="131"/>
    </location>
</feature>
<reference evidence="2 3" key="1">
    <citation type="submission" date="2014-04" db="EMBL/GenBank/DDBJ databases">
        <authorList>
            <consortium name="DOE Joint Genome Institute"/>
            <person name="Kuo A."/>
            <person name="Kohler A."/>
            <person name="Jargeat P."/>
            <person name="Nagy L.G."/>
            <person name="Floudas D."/>
            <person name="Copeland A."/>
            <person name="Barry K.W."/>
            <person name="Cichocki N."/>
            <person name="Veneault-Fourrey C."/>
            <person name="LaButti K."/>
            <person name="Lindquist E.A."/>
            <person name="Lipzen A."/>
            <person name="Lundell T."/>
            <person name="Morin E."/>
            <person name="Murat C."/>
            <person name="Sun H."/>
            <person name="Tunlid A."/>
            <person name="Henrissat B."/>
            <person name="Grigoriev I.V."/>
            <person name="Hibbett D.S."/>
            <person name="Martin F."/>
            <person name="Nordberg H.P."/>
            <person name="Cantor M.N."/>
            <person name="Hua S.X."/>
        </authorList>
    </citation>
    <scope>NUCLEOTIDE SEQUENCE [LARGE SCALE GENOMIC DNA]</scope>
    <source>
        <strain evidence="2 3">Ve08.2h10</strain>
    </source>
</reference>
<evidence type="ECO:0000313" key="2">
    <source>
        <dbReference type="EMBL" id="KIK74197.1"/>
    </source>
</evidence>
<reference evidence="3" key="2">
    <citation type="submission" date="2015-01" db="EMBL/GenBank/DDBJ databases">
        <title>Evolutionary Origins and Diversification of the Mycorrhizal Mutualists.</title>
        <authorList>
            <consortium name="DOE Joint Genome Institute"/>
            <consortium name="Mycorrhizal Genomics Consortium"/>
            <person name="Kohler A."/>
            <person name="Kuo A."/>
            <person name="Nagy L.G."/>
            <person name="Floudas D."/>
            <person name="Copeland A."/>
            <person name="Barry K.W."/>
            <person name="Cichocki N."/>
            <person name="Veneault-Fourrey C."/>
            <person name="LaButti K."/>
            <person name="Lindquist E.A."/>
            <person name="Lipzen A."/>
            <person name="Lundell T."/>
            <person name="Morin E."/>
            <person name="Murat C."/>
            <person name="Riley R."/>
            <person name="Ohm R."/>
            <person name="Sun H."/>
            <person name="Tunlid A."/>
            <person name="Henrissat B."/>
            <person name="Grigoriev I.V."/>
            <person name="Hibbett D.S."/>
            <person name="Martin F."/>
        </authorList>
    </citation>
    <scope>NUCLEOTIDE SEQUENCE [LARGE SCALE GENOMIC DNA]</scope>
    <source>
        <strain evidence="3">Ve08.2h10</strain>
    </source>
</reference>
<evidence type="ECO:0000256" key="1">
    <source>
        <dbReference type="SAM" id="MobiDB-lite"/>
    </source>
</evidence>